<dbReference type="GeneID" id="26811970"/>
<keyword evidence="2" id="KW-1185">Reference proteome</keyword>
<evidence type="ECO:0000313" key="1">
    <source>
        <dbReference type="EMBL" id="KNG81381.1"/>
    </source>
</evidence>
<name>A0A0L1IPA6_ASPN3</name>
<dbReference type="AlphaFoldDB" id="A0A0L1IPA6"/>
<dbReference type="Proteomes" id="UP000037505">
    <property type="component" value="Unassembled WGS sequence"/>
</dbReference>
<proteinExistence type="predicted"/>
<accession>A0A0L1IPA6</accession>
<dbReference type="RefSeq" id="XP_015402304.1">
    <property type="nucleotide sequence ID" value="XM_015555422.1"/>
</dbReference>
<reference evidence="1 2" key="1">
    <citation type="submission" date="2014-06" db="EMBL/GenBank/DDBJ databases">
        <title>The Genome of the Aflatoxigenic Filamentous Fungus Aspergillus nomius.</title>
        <authorList>
            <person name="Moore M.G."/>
            <person name="Shannon B.M."/>
            <person name="Brian M.M."/>
        </authorList>
    </citation>
    <scope>NUCLEOTIDE SEQUENCE [LARGE SCALE GENOMIC DNA]</scope>
    <source>
        <strain evidence="1 2">NRRL 13137</strain>
    </source>
</reference>
<comment type="caution">
    <text evidence="1">The sequence shown here is derived from an EMBL/GenBank/DDBJ whole genome shotgun (WGS) entry which is preliminary data.</text>
</comment>
<organism evidence="1 2">
    <name type="scientific">Aspergillus nomiae NRRL (strain ATCC 15546 / NRRL 13137 / CBS 260.88 / M93)</name>
    <dbReference type="NCBI Taxonomy" id="1509407"/>
    <lineage>
        <taxon>Eukaryota</taxon>
        <taxon>Fungi</taxon>
        <taxon>Dikarya</taxon>
        <taxon>Ascomycota</taxon>
        <taxon>Pezizomycotina</taxon>
        <taxon>Eurotiomycetes</taxon>
        <taxon>Eurotiomycetidae</taxon>
        <taxon>Eurotiales</taxon>
        <taxon>Aspergillaceae</taxon>
        <taxon>Aspergillus</taxon>
        <taxon>Aspergillus subgen. Circumdati</taxon>
    </lineage>
</organism>
<dbReference type="EMBL" id="JNOM01000455">
    <property type="protein sequence ID" value="KNG81381.1"/>
    <property type="molecule type" value="Genomic_DNA"/>
</dbReference>
<dbReference type="STRING" id="1509407.A0A0L1IPA6"/>
<evidence type="ECO:0000313" key="2">
    <source>
        <dbReference type="Proteomes" id="UP000037505"/>
    </source>
</evidence>
<dbReference type="OrthoDB" id="4499048at2759"/>
<sequence>MNIDCRYLTDSSSASDMALLRVKPFHGIIHSHPPRAIASFSTRTLLHSQDHTPKNNQPNDKRETYWKYDLSFKTQMGKTVLIAVLAGAGALESWTWYQEIRAWWTGVRDDGTDV</sequence>
<gene>
    <name evidence="1" type="ORF">ANOM_010166</name>
</gene>
<protein>
    <submittedName>
        <fullName evidence="1">Uncharacterized protein</fullName>
    </submittedName>
</protein>